<evidence type="ECO:0000313" key="5">
    <source>
        <dbReference type="Proteomes" id="UP000652760"/>
    </source>
</evidence>
<dbReference type="Proteomes" id="UP000652760">
    <property type="component" value="Unassembled WGS sequence"/>
</dbReference>
<dbReference type="InterPro" id="IPR045336">
    <property type="entry name" value="MmgE_PrpD_N"/>
</dbReference>
<comment type="similarity">
    <text evidence="1">Belongs to the PrpD family.</text>
</comment>
<dbReference type="SUPFAM" id="SSF103378">
    <property type="entry name" value="2-methylcitrate dehydratase PrpD"/>
    <property type="match status" value="1"/>
</dbReference>
<evidence type="ECO:0000313" key="4">
    <source>
        <dbReference type="EMBL" id="MBK1836723.1"/>
    </source>
</evidence>
<feature type="domain" description="MmgE/PrpD N-terminal" evidence="2">
    <location>
        <begin position="16"/>
        <end position="251"/>
    </location>
</feature>
<dbReference type="Pfam" id="PF19305">
    <property type="entry name" value="MmgE_PrpD_C"/>
    <property type="match status" value="1"/>
</dbReference>
<dbReference type="InterPro" id="IPR042188">
    <property type="entry name" value="MmgE/PrpD_sf_2"/>
</dbReference>
<dbReference type="InterPro" id="IPR005656">
    <property type="entry name" value="MmgE_PrpD"/>
</dbReference>
<organism evidence="4 5">
    <name type="scientific">Azospirillum endophyticum</name>
    <dbReference type="NCBI Taxonomy" id="2800326"/>
    <lineage>
        <taxon>Bacteria</taxon>
        <taxon>Pseudomonadati</taxon>
        <taxon>Pseudomonadota</taxon>
        <taxon>Alphaproteobacteria</taxon>
        <taxon>Rhodospirillales</taxon>
        <taxon>Azospirillaceae</taxon>
        <taxon>Azospirillum</taxon>
    </lineage>
</organism>
<comment type="caution">
    <text evidence="4">The sequence shown here is derived from an EMBL/GenBank/DDBJ whole genome shotgun (WGS) entry which is preliminary data.</text>
</comment>
<dbReference type="Gene3D" id="3.30.1330.120">
    <property type="entry name" value="2-methylcitrate dehydratase PrpD"/>
    <property type="match status" value="1"/>
</dbReference>
<gene>
    <name evidence="4" type="ORF">JHL17_04795</name>
</gene>
<evidence type="ECO:0000259" key="2">
    <source>
        <dbReference type="Pfam" id="PF03972"/>
    </source>
</evidence>
<reference evidence="5" key="1">
    <citation type="submission" date="2021-01" db="EMBL/GenBank/DDBJ databases">
        <title>Genome public.</title>
        <authorList>
            <person name="Liu C."/>
            <person name="Sun Q."/>
        </authorList>
    </citation>
    <scope>NUCLEOTIDE SEQUENCE [LARGE SCALE GENOMIC DNA]</scope>
    <source>
        <strain evidence="5">YIM B02556</strain>
    </source>
</reference>
<sequence length="469" mass="48264">MTLSPDDIPSRTAVARRIGDWVAGVRRRDIPEPAAAVALDCIVDTLGVALAGTGDAAARLAADEARASYAAGPSRLLTGGRLCAEGAVFANVAAAHALDFDDNSYAGFVHGSAVVVPTALAMVEVAGGGGSDLLTAVTAGAEAQYALAESVGNGVYHDGWWTTALFGAVGAAAAGAKALRLDGRTTADAIAFALCGTGGMRACFGTGAKPLLAAQAAANGVRAVRLAARGLSVPHGVVEDPRGFARLIATDRFDPAAVEALGRCWRLLDPGIDTKLYPVCLSAHAAIDAVRDLMTERGLTSHDIRSIQCRVPPVVAANLTYGQPATAGEARFSLPFAVACAMLYGTLALEHLDEATLADPLLRQAAGRVSMTADPDWNADPGRARIAPEGAEVSVETITGERLVRFCASARGTAARPLSATEHAAKFRTCAARAIGPDAAEHLHRKLCRIEAEVGLSGLFDPAHHADRS</sequence>
<dbReference type="PANTHER" id="PTHR16943:SF8">
    <property type="entry name" value="2-METHYLCITRATE DEHYDRATASE"/>
    <property type="match status" value="1"/>
</dbReference>
<dbReference type="InterPro" id="IPR036148">
    <property type="entry name" value="MmgE/PrpD_sf"/>
</dbReference>
<dbReference type="Pfam" id="PF03972">
    <property type="entry name" value="MmgE_PrpD_N"/>
    <property type="match status" value="1"/>
</dbReference>
<protein>
    <submittedName>
        <fullName evidence="4">MmgE/PrpD family protein</fullName>
    </submittedName>
</protein>
<dbReference type="RefSeq" id="WP_200190914.1">
    <property type="nucleotide sequence ID" value="NZ_JAENHM010000017.1"/>
</dbReference>
<evidence type="ECO:0000259" key="3">
    <source>
        <dbReference type="Pfam" id="PF19305"/>
    </source>
</evidence>
<dbReference type="PANTHER" id="PTHR16943">
    <property type="entry name" value="2-METHYLCITRATE DEHYDRATASE-RELATED"/>
    <property type="match status" value="1"/>
</dbReference>
<dbReference type="InterPro" id="IPR042183">
    <property type="entry name" value="MmgE/PrpD_sf_1"/>
</dbReference>
<dbReference type="InterPro" id="IPR045337">
    <property type="entry name" value="MmgE_PrpD_C"/>
</dbReference>
<proteinExistence type="inferred from homology"/>
<name>A0ABS1EZX0_9PROT</name>
<accession>A0ABS1EZX0</accession>
<dbReference type="Gene3D" id="1.10.4100.10">
    <property type="entry name" value="2-methylcitrate dehydratase PrpD"/>
    <property type="match status" value="1"/>
</dbReference>
<keyword evidence="5" id="KW-1185">Reference proteome</keyword>
<dbReference type="EMBL" id="JAENHM010000017">
    <property type="protein sequence ID" value="MBK1836723.1"/>
    <property type="molecule type" value="Genomic_DNA"/>
</dbReference>
<feature type="domain" description="MmgE/PrpD C-terminal" evidence="3">
    <location>
        <begin position="277"/>
        <end position="442"/>
    </location>
</feature>
<evidence type="ECO:0000256" key="1">
    <source>
        <dbReference type="ARBA" id="ARBA00006174"/>
    </source>
</evidence>